<dbReference type="GO" id="GO:0051125">
    <property type="term" value="P:regulation of actin nucleation"/>
    <property type="evidence" value="ECO:0007669"/>
    <property type="project" value="TreeGrafter"/>
</dbReference>
<organism evidence="2">
    <name type="scientific">Cacopsylla melanoneura</name>
    <dbReference type="NCBI Taxonomy" id="428564"/>
    <lineage>
        <taxon>Eukaryota</taxon>
        <taxon>Metazoa</taxon>
        <taxon>Ecdysozoa</taxon>
        <taxon>Arthropoda</taxon>
        <taxon>Hexapoda</taxon>
        <taxon>Insecta</taxon>
        <taxon>Pterygota</taxon>
        <taxon>Neoptera</taxon>
        <taxon>Paraneoptera</taxon>
        <taxon>Hemiptera</taxon>
        <taxon>Sternorrhyncha</taxon>
        <taxon>Psylloidea</taxon>
        <taxon>Psyllidae</taxon>
        <taxon>Psyllinae</taxon>
        <taxon>Cacopsylla</taxon>
    </lineage>
</organism>
<dbReference type="AlphaFoldDB" id="A0A8D8QYM0"/>
<protein>
    <submittedName>
        <fullName evidence="2">WASH complex subunit strumpellin</fullName>
    </submittedName>
</protein>
<dbReference type="GO" id="GO:0007032">
    <property type="term" value="P:endosome organization"/>
    <property type="evidence" value="ECO:0007669"/>
    <property type="project" value="TreeGrafter"/>
</dbReference>
<accession>A0A8D8QYM0</accession>
<proteinExistence type="inferred from homology"/>
<dbReference type="GO" id="GO:0071203">
    <property type="term" value="C:WASH complex"/>
    <property type="evidence" value="ECO:0007669"/>
    <property type="project" value="InterPro"/>
</dbReference>
<dbReference type="EMBL" id="HBUF01113567">
    <property type="protein sequence ID" value="CAG6640731.1"/>
    <property type="molecule type" value="Transcribed_RNA"/>
</dbReference>
<dbReference type="InterPro" id="IPR019393">
    <property type="entry name" value="WASH_strumpellin"/>
</dbReference>
<dbReference type="Pfam" id="PF10266">
    <property type="entry name" value="Strumpellin"/>
    <property type="match status" value="1"/>
</dbReference>
<dbReference type="PANTHER" id="PTHR15691:SF6">
    <property type="entry name" value="WASH COMPLEX SUBUNIT 5"/>
    <property type="match status" value="1"/>
</dbReference>
<dbReference type="GO" id="GO:0140285">
    <property type="term" value="P:endosome fission"/>
    <property type="evidence" value="ECO:0007669"/>
    <property type="project" value="TreeGrafter"/>
</dbReference>
<evidence type="ECO:0000313" key="2">
    <source>
        <dbReference type="EMBL" id="CAG6640731.1"/>
    </source>
</evidence>
<evidence type="ECO:0000256" key="1">
    <source>
        <dbReference type="ARBA" id="ARBA00006224"/>
    </source>
</evidence>
<dbReference type="GO" id="GO:0005768">
    <property type="term" value="C:endosome"/>
    <property type="evidence" value="ECO:0007669"/>
    <property type="project" value="TreeGrafter"/>
</dbReference>
<reference evidence="2" key="1">
    <citation type="submission" date="2021-05" db="EMBL/GenBank/DDBJ databases">
        <authorList>
            <person name="Alioto T."/>
            <person name="Alioto T."/>
            <person name="Gomez Garrido J."/>
        </authorList>
    </citation>
    <scope>NUCLEOTIDE SEQUENCE</scope>
</reference>
<name>A0A8D8QYM0_9HEMI</name>
<dbReference type="GO" id="GO:0030041">
    <property type="term" value="P:actin filament polymerization"/>
    <property type="evidence" value="ECO:0007669"/>
    <property type="project" value="TreeGrafter"/>
</dbReference>
<comment type="similarity">
    <text evidence="1">Belongs to the strumpellin family.</text>
</comment>
<dbReference type="PANTHER" id="PTHR15691">
    <property type="entry name" value="WASH COMPLEX SUBUNIT 5"/>
    <property type="match status" value="1"/>
</dbReference>
<sequence length="1137" mass="131695">MDDTNEQWKVSILELVSRGNAVIAELLRLKDHIPTIFHQTDVNKKYAELINDFSYFSQSEIMDKKIESSQQLQEHDEKIRDTYLEVLVRFYVVFENIYKFAINLNQFVENLENNVYIQESMENIFLDQEGCQLMCETLYLYGVMLLVTELYVPGSTREKLLVSYYRYSLNKSQNFDEVCQLFNSTKKGNGYPDHVFSRIPINENLVSMILGKLRTDDIYHSILAYPLPQHRSTALANQASMLFVCLYFDTSVLHNNTANMREIVDKFFPDNWIVSIYMGITVQLIDAWEPYRAAKLALSNSLETSNVKQYSTFHADKIVKLTSQTEQLLKDGALTEENVLDHTNKILNLARECNVTIRWLILHTSTNHENITGITANKKTKQIKDMVCGNINMSDVFQLLLNTSEFELKIKELLKALLEDKQNKWNECKQESSERLNYLIALFSGSKPLPKVKKNQQLEKWFSDIDSHLENLSFSDEMVSVQKLVQFIQSLDSVKEFHELSNNAQVEQWLNECLKYLNIMVRSVNVKDKVMIHLQIIADLSYAWKLIDQFTPLMQDAIKHEPSLLIKLRALFLKLSTSLEIPLLRINQAESEDLISVSQYYSNELVTYMQHVLQIIPQTMFTLMADITKLQTNVMLEVPTRLDKDKLKDYAQLDTRFEIAHLTHSISVFTQGILRMKSTLVGIVCIDPKQLLHSGIKKQLAETILTELDKGLTFNAKSKINKTDLMTKLSQLAVVMDGHKRSFEYIQDYVGIYGLKVWYEVLNQVIEETVSTEIDSLMSTSGCTFIGRLADELISMTDPKLSTYVENTTSWFNVKTQKEIFNMKIFSLSIKAIGISGLVGLDNVLGFRIVKNIQSLFSHLHTLTNDKAYQDTMAQISKDLSPNTKPVSNPTKHYPQYLSKMSKYMTAVNDYLIKIGQLQILRQLLRNELSSCAQFESKNLHLCLETLNKSLLNDLREYYSKEGMPLPTDNQELMRNISAYLKWIGQDNPYHKIYVTTRNIPYFPLFMFLYSLSILSKVTYSTPQDLFLTKKGYEYYHTDCVVVLVVLHTLFHQFHRDISEQYLIYMSQYIKSHLASGLDTDKRIENIANIPHSQEIYQCVHFVNKFLFYQNSGNVNKNVLAKYLPDQITYVFQNLSL</sequence>